<dbReference type="AlphaFoldDB" id="A0A8W7PW53"/>
<name>A0A8W7PW53_ANOCL</name>
<feature type="signal peptide" evidence="3">
    <location>
        <begin position="1"/>
        <end position="22"/>
    </location>
</feature>
<keyword evidence="3" id="KW-0732">Signal</keyword>
<protein>
    <submittedName>
        <fullName evidence="4">Uncharacterized protein</fullName>
    </submittedName>
</protein>
<dbReference type="EnsemblMetazoa" id="ACOM038245-RA">
    <property type="protein sequence ID" value="ACOM038245-PA.1"/>
    <property type="gene ID" value="ACOM038245"/>
</dbReference>
<evidence type="ECO:0000256" key="1">
    <source>
        <dbReference type="SAM" id="MobiDB-lite"/>
    </source>
</evidence>
<accession>A0A8W7PW53</accession>
<feature type="transmembrane region" description="Helical" evidence="2">
    <location>
        <begin position="38"/>
        <end position="60"/>
    </location>
</feature>
<keyword evidence="2" id="KW-1133">Transmembrane helix</keyword>
<dbReference type="Proteomes" id="UP000075882">
    <property type="component" value="Unassembled WGS sequence"/>
</dbReference>
<sequence length="144" mass="15810">MMNRPRIAAIMLPLFCLSVAVAQKGSSSTDTVFMDSVLYGKFVPVFLCVCVCVCTCVFGVNHGDRDRICVCVRVSSAINRLTARSKKPARQPVKPKAAQHPDAHHTHHNRVCVCVFALCPLTGSPPYTDERPKVPPVRPKLKVP</sequence>
<feature type="chain" id="PRO_5036472808" evidence="3">
    <location>
        <begin position="23"/>
        <end position="144"/>
    </location>
</feature>
<dbReference type="VEuPathDB" id="VectorBase:ACON2_029288"/>
<feature type="region of interest" description="Disordered" evidence="1">
    <location>
        <begin position="83"/>
        <end position="104"/>
    </location>
</feature>
<keyword evidence="2" id="KW-0812">Transmembrane</keyword>
<evidence type="ECO:0000256" key="3">
    <source>
        <dbReference type="SAM" id="SignalP"/>
    </source>
</evidence>
<reference evidence="4" key="1">
    <citation type="submission" date="2022-08" db="UniProtKB">
        <authorList>
            <consortium name="EnsemblMetazoa"/>
        </authorList>
    </citation>
    <scope>IDENTIFICATION</scope>
</reference>
<proteinExistence type="predicted"/>
<keyword evidence="2" id="KW-0472">Membrane</keyword>
<organism evidence="4">
    <name type="scientific">Anopheles coluzzii</name>
    <name type="common">African malaria mosquito</name>
    <dbReference type="NCBI Taxonomy" id="1518534"/>
    <lineage>
        <taxon>Eukaryota</taxon>
        <taxon>Metazoa</taxon>
        <taxon>Ecdysozoa</taxon>
        <taxon>Arthropoda</taxon>
        <taxon>Hexapoda</taxon>
        <taxon>Insecta</taxon>
        <taxon>Pterygota</taxon>
        <taxon>Neoptera</taxon>
        <taxon>Endopterygota</taxon>
        <taxon>Diptera</taxon>
        <taxon>Nematocera</taxon>
        <taxon>Culicoidea</taxon>
        <taxon>Culicidae</taxon>
        <taxon>Anophelinae</taxon>
        <taxon>Anopheles</taxon>
    </lineage>
</organism>
<evidence type="ECO:0000256" key="2">
    <source>
        <dbReference type="SAM" id="Phobius"/>
    </source>
</evidence>
<evidence type="ECO:0000313" key="4">
    <source>
        <dbReference type="EnsemblMetazoa" id="ACOM038245-PA.1"/>
    </source>
</evidence>